<organism evidence="1 2">
    <name type="scientific">Caerostris darwini</name>
    <dbReference type="NCBI Taxonomy" id="1538125"/>
    <lineage>
        <taxon>Eukaryota</taxon>
        <taxon>Metazoa</taxon>
        <taxon>Ecdysozoa</taxon>
        <taxon>Arthropoda</taxon>
        <taxon>Chelicerata</taxon>
        <taxon>Arachnida</taxon>
        <taxon>Araneae</taxon>
        <taxon>Araneomorphae</taxon>
        <taxon>Entelegynae</taxon>
        <taxon>Araneoidea</taxon>
        <taxon>Araneidae</taxon>
        <taxon>Caerostris</taxon>
    </lineage>
</organism>
<gene>
    <name evidence="1" type="ORF">CDAR_491881</name>
</gene>
<evidence type="ECO:0000313" key="1">
    <source>
        <dbReference type="EMBL" id="GIX77486.1"/>
    </source>
</evidence>
<proteinExistence type="predicted"/>
<protein>
    <submittedName>
        <fullName evidence="1">Uncharacterized protein</fullName>
    </submittedName>
</protein>
<comment type="caution">
    <text evidence="1">The sequence shown here is derived from an EMBL/GenBank/DDBJ whole genome shotgun (WGS) entry which is preliminary data.</text>
</comment>
<dbReference type="Proteomes" id="UP001054837">
    <property type="component" value="Unassembled WGS sequence"/>
</dbReference>
<keyword evidence="2" id="KW-1185">Reference proteome</keyword>
<accession>A0AAV4N1E4</accession>
<name>A0AAV4N1E4_9ARAC</name>
<dbReference type="AlphaFoldDB" id="A0AAV4N1E4"/>
<dbReference type="EMBL" id="BPLQ01001016">
    <property type="protein sequence ID" value="GIX77486.1"/>
    <property type="molecule type" value="Genomic_DNA"/>
</dbReference>
<reference evidence="1 2" key="1">
    <citation type="submission" date="2021-06" db="EMBL/GenBank/DDBJ databases">
        <title>Caerostris darwini draft genome.</title>
        <authorList>
            <person name="Kono N."/>
            <person name="Arakawa K."/>
        </authorList>
    </citation>
    <scope>NUCLEOTIDE SEQUENCE [LARGE SCALE GENOMIC DNA]</scope>
</reference>
<evidence type="ECO:0000313" key="2">
    <source>
        <dbReference type="Proteomes" id="UP001054837"/>
    </source>
</evidence>
<sequence length="155" mass="17722">MTSRMDAWGAMVASNERGFMGRLHVNPTNSDLGYHQNPFLYPYPANHRVTPRISSSRTKRILQIHGQTPEAMSHAHHNPSGKPYYSRTTVEMKTNRFLPQLREARHAGTSMCVERRNELCEKIIGVEMATEDEDVPMMDGDRFEQMLINSPPLPL</sequence>